<accession>A0A170QAU8</accession>
<organism evidence="1">
    <name type="scientific">hydrothermal vent metagenome</name>
    <dbReference type="NCBI Taxonomy" id="652676"/>
    <lineage>
        <taxon>unclassified sequences</taxon>
        <taxon>metagenomes</taxon>
        <taxon>ecological metagenomes</taxon>
    </lineage>
</organism>
<reference evidence="1" key="1">
    <citation type="submission" date="2015-10" db="EMBL/GenBank/DDBJ databases">
        <authorList>
            <person name="Gilbert D.G."/>
        </authorList>
    </citation>
    <scope>NUCLEOTIDE SEQUENCE</scope>
</reference>
<evidence type="ECO:0000313" key="1">
    <source>
        <dbReference type="EMBL" id="CUV03303.1"/>
    </source>
</evidence>
<dbReference type="AlphaFoldDB" id="A0A170QAU8"/>
<dbReference type="EMBL" id="FAXA01000390">
    <property type="protein sequence ID" value="CUV03303.1"/>
    <property type="molecule type" value="Genomic_DNA"/>
</dbReference>
<sequence>MTQVQNIESKRIYSGCCENYLNDACSYYHAGELVNLPERDFYPYGKKEQDNAKIGKCFNALWIIDESQYVGTNQDAQSNVANQGR</sequence>
<protein>
    <submittedName>
        <fullName evidence="1">Uncharacterized protein</fullName>
    </submittedName>
</protein>
<gene>
    <name evidence="1" type="ORF">MGWOODY_Clf1946</name>
</gene>
<proteinExistence type="predicted"/>
<name>A0A170QAU8_9ZZZZ</name>